<accession>A0A366E154</accession>
<proteinExistence type="predicted"/>
<feature type="domain" description="PhoD-like phosphatase metallophosphatase" evidence="1">
    <location>
        <begin position="146"/>
        <end position="501"/>
    </location>
</feature>
<dbReference type="InterPro" id="IPR006311">
    <property type="entry name" value="TAT_signal"/>
</dbReference>
<dbReference type="CDD" id="cd07389">
    <property type="entry name" value="MPP_PhoD"/>
    <property type="match status" value="1"/>
</dbReference>
<evidence type="ECO:0000313" key="4">
    <source>
        <dbReference type="Proteomes" id="UP000252586"/>
    </source>
</evidence>
<dbReference type="PANTHER" id="PTHR43606:SF2">
    <property type="entry name" value="ALKALINE PHOSPHATASE FAMILY PROTEIN (AFU_ORTHOLOGUE AFUA_5G03860)"/>
    <property type="match status" value="1"/>
</dbReference>
<organism evidence="3 4">
    <name type="scientific">Nocardia puris</name>
    <dbReference type="NCBI Taxonomy" id="208602"/>
    <lineage>
        <taxon>Bacteria</taxon>
        <taxon>Bacillati</taxon>
        <taxon>Actinomycetota</taxon>
        <taxon>Actinomycetes</taxon>
        <taxon>Mycobacteriales</taxon>
        <taxon>Nocardiaceae</taxon>
        <taxon>Nocardia</taxon>
    </lineage>
</organism>
<gene>
    <name evidence="3" type="ORF">DFR74_101117</name>
</gene>
<name>A0A366E154_9NOCA</name>
<reference evidence="3 4" key="1">
    <citation type="submission" date="2018-06" db="EMBL/GenBank/DDBJ databases">
        <title>Genomic Encyclopedia of Type Strains, Phase IV (KMG-IV): sequencing the most valuable type-strain genomes for metagenomic binning, comparative biology and taxonomic classification.</title>
        <authorList>
            <person name="Goeker M."/>
        </authorList>
    </citation>
    <scope>NUCLEOTIDE SEQUENCE [LARGE SCALE GENOMIC DNA]</scope>
    <source>
        <strain evidence="3 4">DSM 44599</strain>
    </source>
</reference>
<dbReference type="InterPro" id="IPR018946">
    <property type="entry name" value="PhoD-like_MPP"/>
</dbReference>
<dbReference type="PROSITE" id="PS51318">
    <property type="entry name" value="TAT"/>
    <property type="match status" value="1"/>
</dbReference>
<dbReference type="InterPro" id="IPR029052">
    <property type="entry name" value="Metallo-depent_PP-like"/>
</dbReference>
<feature type="domain" description="Phospholipase D N-terminal" evidence="2">
    <location>
        <begin position="45"/>
        <end position="132"/>
    </location>
</feature>
<dbReference type="STRING" id="1210090.GCA_001613185_03217"/>
<evidence type="ECO:0000259" key="2">
    <source>
        <dbReference type="Pfam" id="PF16655"/>
    </source>
</evidence>
<sequence length="538" mass="57437">MADMNKRPDLGVNRRRFLATSAVTASATVALGAGRAGATAPVFAHGVASGDPLPDRVILWTRVSDVDAPIAVRYEVARDEGFGAVVTSGTVTATAAGDFTVKVDASGLAPGTRYFYRFTVGGVTSPVGRTATAPSAGATPEVFRAAVVSCSDYQAGYFSAYRHLAARDDLDVVIELGDYLYEYGADHAIVRAHEPAHEMVTLADYRTRHAQYKADPDLQAAHAAHPWICTWDDHEFTNNAHSLGADNHDPATEGDWNARRATAKQAYLEWMPVRPNGDRIYRRLRYGTLLELSMLDLRTYRSAELTAGAGSARAADPDRTIMGAEQFAWAAAGIESSPAIWKLIGNSVMIAPLQLPLLDPRLAEAVAATIGSESFPASGQGLGINLDQWDGFSAERHRLLTRLAGITGVVFLTGDIHSSWANDVPLDTPAYPATPPVAVEFVATSVTSQNADDFLGLPPRTVTLGAEAAIRAANPHVRYLDFDSHGFSVLEVTPALARMDWFYVSHPTDPAATLRHGAAYETGHGGTGSAPMGVRAVV</sequence>
<dbReference type="InterPro" id="IPR038607">
    <property type="entry name" value="PhoD-like_sf"/>
</dbReference>
<dbReference type="Proteomes" id="UP000252586">
    <property type="component" value="Unassembled WGS sequence"/>
</dbReference>
<dbReference type="EMBL" id="QNRE01000001">
    <property type="protein sequence ID" value="RBO96106.1"/>
    <property type="molecule type" value="Genomic_DNA"/>
</dbReference>
<evidence type="ECO:0000313" key="3">
    <source>
        <dbReference type="EMBL" id="RBO96106.1"/>
    </source>
</evidence>
<dbReference type="InterPro" id="IPR032093">
    <property type="entry name" value="PhoD_N"/>
</dbReference>
<dbReference type="Gene3D" id="3.60.21.70">
    <property type="entry name" value="PhoD-like phosphatase"/>
    <property type="match status" value="1"/>
</dbReference>
<dbReference type="Pfam" id="PF16655">
    <property type="entry name" value="PhoD_N"/>
    <property type="match status" value="1"/>
</dbReference>
<dbReference type="SUPFAM" id="SSF56300">
    <property type="entry name" value="Metallo-dependent phosphatases"/>
    <property type="match status" value="1"/>
</dbReference>
<dbReference type="Pfam" id="PF09423">
    <property type="entry name" value="PhoD"/>
    <property type="match status" value="1"/>
</dbReference>
<comment type="caution">
    <text evidence="3">The sequence shown here is derived from an EMBL/GenBank/DDBJ whole genome shotgun (WGS) entry which is preliminary data.</text>
</comment>
<dbReference type="AlphaFoldDB" id="A0A366E154"/>
<evidence type="ECO:0000259" key="1">
    <source>
        <dbReference type="Pfam" id="PF09423"/>
    </source>
</evidence>
<dbReference type="PANTHER" id="PTHR43606">
    <property type="entry name" value="PHOSPHATASE, PUTATIVE (AFU_ORTHOLOGUE AFUA_6G08710)-RELATED"/>
    <property type="match status" value="1"/>
</dbReference>
<dbReference type="Gene3D" id="2.60.40.380">
    <property type="entry name" value="Purple acid phosphatase-like, N-terminal"/>
    <property type="match status" value="1"/>
</dbReference>
<protein>
    <submittedName>
        <fullName evidence="3">Alkaline phosphatase D</fullName>
    </submittedName>
</protein>
<dbReference type="InterPro" id="IPR052900">
    <property type="entry name" value="Phospholipid_Metab_Enz"/>
</dbReference>
<keyword evidence="4" id="KW-1185">Reference proteome</keyword>